<dbReference type="InterPro" id="IPR058980">
    <property type="entry name" value="Glyco_transf_N"/>
</dbReference>
<evidence type="ECO:0000256" key="1">
    <source>
        <dbReference type="ARBA" id="ARBA00009995"/>
    </source>
</evidence>
<evidence type="ECO:0000313" key="5">
    <source>
        <dbReference type="Proteomes" id="UP001318860"/>
    </source>
</evidence>
<dbReference type="InterPro" id="IPR002213">
    <property type="entry name" value="UDP_glucos_trans"/>
</dbReference>
<dbReference type="SUPFAM" id="SSF53756">
    <property type="entry name" value="UDP-Glycosyltransferase/glycogen phosphorylase"/>
    <property type="match status" value="1"/>
</dbReference>
<protein>
    <recommendedName>
        <fullName evidence="3">Glycosyltransferase N-terminal domain-containing protein</fullName>
    </recommendedName>
</protein>
<evidence type="ECO:0000256" key="2">
    <source>
        <dbReference type="ARBA" id="ARBA00022679"/>
    </source>
</evidence>
<accession>A0ABR0WAQ4</accession>
<dbReference type="EMBL" id="JABTTQ020000012">
    <property type="protein sequence ID" value="KAK6144707.1"/>
    <property type="molecule type" value="Genomic_DNA"/>
</dbReference>
<keyword evidence="2" id="KW-0808">Transferase</keyword>
<dbReference type="Gene3D" id="3.40.50.2000">
    <property type="entry name" value="Glycogen Phosphorylase B"/>
    <property type="match status" value="3"/>
</dbReference>
<dbReference type="Proteomes" id="UP001318860">
    <property type="component" value="Unassembled WGS sequence"/>
</dbReference>
<evidence type="ECO:0000313" key="4">
    <source>
        <dbReference type="EMBL" id="KAK6144707.1"/>
    </source>
</evidence>
<comment type="similarity">
    <text evidence="1">Belongs to the UDP-glycosyltransferase family.</text>
</comment>
<name>A0ABR0WAQ4_REHGL</name>
<dbReference type="Pfam" id="PF00201">
    <property type="entry name" value="UDPGT"/>
    <property type="match status" value="1"/>
</dbReference>
<dbReference type="Pfam" id="PF26168">
    <property type="entry name" value="Glyco_transf_N"/>
    <property type="match status" value="1"/>
</dbReference>
<dbReference type="PANTHER" id="PTHR48044">
    <property type="entry name" value="GLYCOSYLTRANSFERASE"/>
    <property type="match status" value="1"/>
</dbReference>
<gene>
    <name evidence="4" type="ORF">DH2020_021527</name>
</gene>
<organism evidence="4 5">
    <name type="scientific">Rehmannia glutinosa</name>
    <name type="common">Chinese foxglove</name>
    <dbReference type="NCBI Taxonomy" id="99300"/>
    <lineage>
        <taxon>Eukaryota</taxon>
        <taxon>Viridiplantae</taxon>
        <taxon>Streptophyta</taxon>
        <taxon>Embryophyta</taxon>
        <taxon>Tracheophyta</taxon>
        <taxon>Spermatophyta</taxon>
        <taxon>Magnoliopsida</taxon>
        <taxon>eudicotyledons</taxon>
        <taxon>Gunneridae</taxon>
        <taxon>Pentapetalae</taxon>
        <taxon>asterids</taxon>
        <taxon>lamiids</taxon>
        <taxon>Lamiales</taxon>
        <taxon>Orobanchaceae</taxon>
        <taxon>Rehmannieae</taxon>
        <taxon>Rehmannia</taxon>
    </lineage>
</organism>
<comment type="caution">
    <text evidence="4">The sequence shown here is derived from an EMBL/GenBank/DDBJ whole genome shotgun (WGS) entry which is preliminary data.</text>
</comment>
<sequence>MFPWLAHGHISPFIELAKNLSDRDFHCYICSTPVILNSIKNKIPEKYSVSIHLVELHLPTLSELPPHYHTTNGLPPNLNPTLRKALKMAKPNFLNLVKTLHPDLLIFDILQPWAGAIASLQNIPSVTFFTSAIQLSKFELSMALGIMESHESEEKDPDDEAFQRNDGIILVNSSREIEGKYMDYLSGMINKKIMPTGALVQDPCNEVYDDSEMIMEWLRGKNEFSSVFVSFGSEYFLKKEEIEEIAIGLELSNVNFIWIIRFPKGEEMRVEEALPEGFLERVGERGMILEKWAPQAKILSHSSVGGFVSHCGWNSLLESIDYGVPVHLDQPLNAKLVVELGVGVEVKRDYNGRFKRDEISKVIRDVVIGQTGEELRRKIGEKRESIRLRSRDEVEEVAKKLAQLCGV</sequence>
<dbReference type="CDD" id="cd03784">
    <property type="entry name" value="GT1_Gtf-like"/>
    <property type="match status" value="1"/>
</dbReference>
<reference evidence="4 5" key="1">
    <citation type="journal article" date="2021" name="Comput. Struct. Biotechnol. J.">
        <title>De novo genome assembly of the potent medicinal plant Rehmannia glutinosa using nanopore technology.</title>
        <authorList>
            <person name="Ma L."/>
            <person name="Dong C."/>
            <person name="Song C."/>
            <person name="Wang X."/>
            <person name="Zheng X."/>
            <person name="Niu Y."/>
            <person name="Chen S."/>
            <person name="Feng W."/>
        </authorList>
    </citation>
    <scope>NUCLEOTIDE SEQUENCE [LARGE SCALE GENOMIC DNA]</scope>
    <source>
        <strain evidence="4">DH-2019</strain>
    </source>
</reference>
<proteinExistence type="inferred from homology"/>
<keyword evidence="5" id="KW-1185">Reference proteome</keyword>
<dbReference type="PANTHER" id="PTHR48044:SF14">
    <property type="entry name" value="GLYCOSYLTRANSFERASE"/>
    <property type="match status" value="1"/>
</dbReference>
<feature type="domain" description="Glycosyltransferase N-terminal" evidence="3">
    <location>
        <begin position="2"/>
        <end position="187"/>
    </location>
</feature>
<evidence type="ECO:0000259" key="3">
    <source>
        <dbReference type="Pfam" id="PF26168"/>
    </source>
</evidence>